<accession>A0AAV7HI10</accession>
<dbReference type="PANTHER" id="PTHR35479">
    <property type="entry name" value="UNNAMED PRODUCT"/>
    <property type="match status" value="1"/>
</dbReference>
<evidence type="ECO:0000256" key="1">
    <source>
        <dbReference type="SAM" id="Phobius"/>
    </source>
</evidence>
<feature type="transmembrane region" description="Helical" evidence="1">
    <location>
        <begin position="34"/>
        <end position="52"/>
    </location>
</feature>
<keyword evidence="1" id="KW-1133">Transmembrane helix</keyword>
<dbReference type="Proteomes" id="UP000775213">
    <property type="component" value="Unassembled WGS sequence"/>
</dbReference>
<reference evidence="2 3" key="1">
    <citation type="journal article" date="2021" name="Hortic Res">
        <title>Chromosome-scale assembly of the Dendrobium chrysotoxum genome enhances the understanding of orchid evolution.</title>
        <authorList>
            <person name="Zhang Y."/>
            <person name="Zhang G.Q."/>
            <person name="Zhang D."/>
            <person name="Liu X.D."/>
            <person name="Xu X.Y."/>
            <person name="Sun W.H."/>
            <person name="Yu X."/>
            <person name="Zhu X."/>
            <person name="Wang Z.W."/>
            <person name="Zhao X."/>
            <person name="Zhong W.Y."/>
            <person name="Chen H."/>
            <person name="Yin W.L."/>
            <person name="Huang T."/>
            <person name="Niu S.C."/>
            <person name="Liu Z.J."/>
        </authorList>
    </citation>
    <scope>NUCLEOTIDE SEQUENCE [LARGE SCALE GENOMIC DNA]</scope>
    <source>
        <strain evidence="2">Lindl</strain>
    </source>
</reference>
<sequence length="117" mass="13277">MAGGMGVNKNKFIEDWNHARENLELTFRWTRRNLAIAGFFGVAVPILVYKGIVNEFVRSLGILCSDVFPYDALKALISNWFFLVFDSTCKMRTGEGRRGNSCEGISSDEVFQLFLLE</sequence>
<evidence type="ECO:0000313" key="3">
    <source>
        <dbReference type="Proteomes" id="UP000775213"/>
    </source>
</evidence>
<keyword evidence="1" id="KW-0812">Transmembrane</keyword>
<keyword evidence="1" id="KW-0472">Membrane</keyword>
<organism evidence="2 3">
    <name type="scientific">Dendrobium chrysotoxum</name>
    <name type="common">Orchid</name>
    <dbReference type="NCBI Taxonomy" id="161865"/>
    <lineage>
        <taxon>Eukaryota</taxon>
        <taxon>Viridiplantae</taxon>
        <taxon>Streptophyta</taxon>
        <taxon>Embryophyta</taxon>
        <taxon>Tracheophyta</taxon>
        <taxon>Spermatophyta</taxon>
        <taxon>Magnoliopsida</taxon>
        <taxon>Liliopsida</taxon>
        <taxon>Asparagales</taxon>
        <taxon>Orchidaceae</taxon>
        <taxon>Epidendroideae</taxon>
        <taxon>Malaxideae</taxon>
        <taxon>Dendrobiinae</taxon>
        <taxon>Dendrobium</taxon>
    </lineage>
</organism>
<dbReference type="PANTHER" id="PTHR35479:SF4">
    <property type="entry name" value="OS01G0750800 PROTEIN"/>
    <property type="match status" value="1"/>
</dbReference>
<dbReference type="EMBL" id="JAGFBR010000004">
    <property type="protein sequence ID" value="KAH0468171.1"/>
    <property type="molecule type" value="Genomic_DNA"/>
</dbReference>
<gene>
    <name evidence="2" type="ORF">IEQ34_003204</name>
</gene>
<name>A0AAV7HI10_DENCH</name>
<keyword evidence="3" id="KW-1185">Reference proteome</keyword>
<proteinExistence type="predicted"/>
<comment type="caution">
    <text evidence="2">The sequence shown here is derived from an EMBL/GenBank/DDBJ whole genome shotgun (WGS) entry which is preliminary data.</text>
</comment>
<protein>
    <submittedName>
        <fullName evidence="2">Uncharacterized protein</fullName>
    </submittedName>
</protein>
<evidence type="ECO:0000313" key="2">
    <source>
        <dbReference type="EMBL" id="KAH0468171.1"/>
    </source>
</evidence>
<dbReference type="AlphaFoldDB" id="A0AAV7HI10"/>